<dbReference type="InterPro" id="IPR017932">
    <property type="entry name" value="GATase_2_dom"/>
</dbReference>
<dbReference type="InterPro" id="IPR002489">
    <property type="entry name" value="Glu_synth_asu_C"/>
</dbReference>
<comment type="cofactor">
    <cofactor evidence="2">
        <name>[3Fe-4S] cluster</name>
        <dbReference type="ChEBI" id="CHEBI:21137"/>
    </cofactor>
</comment>
<comment type="caution">
    <text evidence="17">The sequence shown here is derived from an EMBL/GenBank/DDBJ whole genome shotgun (WGS) entry which is preliminary data.</text>
</comment>
<evidence type="ECO:0000313" key="17">
    <source>
        <dbReference type="EMBL" id="GAA0499449.1"/>
    </source>
</evidence>
<dbReference type="RefSeq" id="WP_343842404.1">
    <property type="nucleotide sequence ID" value="NZ_BAAADO010000006.1"/>
</dbReference>
<keyword evidence="7" id="KW-0479">Metal-binding</keyword>
<evidence type="ECO:0000256" key="7">
    <source>
        <dbReference type="ARBA" id="ARBA00022723"/>
    </source>
</evidence>
<dbReference type="PANTHER" id="PTHR11938">
    <property type="entry name" value="FAD NADPH DEHYDROGENASE/OXIDOREDUCTASE"/>
    <property type="match status" value="1"/>
</dbReference>
<dbReference type="Pfam" id="PF01493">
    <property type="entry name" value="GXGXG"/>
    <property type="match status" value="1"/>
</dbReference>
<evidence type="ECO:0000256" key="12">
    <source>
        <dbReference type="ARBA" id="ARBA00023164"/>
    </source>
</evidence>
<dbReference type="InterPro" id="IPR029055">
    <property type="entry name" value="Ntn_hydrolases_N"/>
</dbReference>
<keyword evidence="18" id="KW-1185">Reference proteome</keyword>
<protein>
    <submittedName>
        <fullName evidence="17">Glutamate synthase large subunit</fullName>
    </submittedName>
</protein>
<dbReference type="Pfam" id="PF04898">
    <property type="entry name" value="Glu_syn_central"/>
    <property type="match status" value="1"/>
</dbReference>
<feature type="region of interest" description="Disordered" evidence="15">
    <location>
        <begin position="903"/>
        <end position="922"/>
    </location>
</feature>
<sequence length="1504" mass="168701">MIQTGLPKQQGLYDPKFESDACGIGFIANIDGHQTHQMIQDAITILCRLEHRGGRGSDPNTGDGAGIMMQIPDELYRKEWNQMLPKQGDYAVGMLFLPQQEHLRKKAESVIERVIEEEHHELIGWRTVPVNESILSETAASTMPYIRQVFIKKPEELYSDEKFKQSLYLIRRIIEKRVHNMEELKKGPFYFASLSPETIVYKGMLTPEQMDEFYLDLKNAVAKTAFGMVHSRYSTNTFPSWERAHPNRMLMHNGEINTITGNVNWMKARETAAVSHVFEERHKELLPIIDEDSSDSGMLDQTFEYLVTNGRSMSQTAMMMVPEAWDLNEQMQDPERACFEYLSTIMEPWDGPTAIAYTDGKQIGASLDRNGLRPARFYITEDNRIVLSSEVGVVDIEPERIVQKGRLAPGEMILVDIDKHQVMFNEDIKREIASKFPYREWLKDSQVQLKGLPETDAFEEISEDELLPFQLANGYTKEEMMKNLLPMVTEKKDPIGSMGNDTPLAVLSEQPQLLFNYFKQLFAQVTNPPIDAIREKGVTSTTSYLGPRHNFLDDGPEHCKRIRLYTPVLTKQEFDAVIHNSRSDFRFEKVSMTYPVSHGASGMEPALESLFQQVERAIEQGVSMIVLTDRDLSSERVAIPSLLVVSGLHHYLVRKGLRTKASLLLETSEARDVHQFSVLIGYGADIIYPYLAYRSIQNLVDYEFVEDYSYEQAIERYRDAATSGIVKVMSKMGISTIQSYRGAQTFEAIGIDREVIHKYFYGTSSKIGGIGLETIAQESLTRHRIAYEDRRSTLPSGGDMQWRHDGEYHGFNPQTIHTLQHAARMNSKTLYKKFSDLVENEKVTYLRDLLDFNFDKSESVPLEEVESAESIWKRFKTGAMSYGALSQEAHETLAIAMNRIGGKSNSGEGGEDPNRFTPDENGDFRRSAIKQVASGRFGVTSYYLTNADEIQIKMAQGAKPGEGGHLPGKKVHPWIADVRKSTPGVGLISPPPHHDIYSIEDLAQLIYDLKHANTDARLNVKLVSKSGVGTIAAGVAKGKADVILISGYEGGTGASPKTSIRHAGLPWELGLAEAHQTLVLNGLRERVRLETDGKLMTGRDVMKAALLGAEEFGFSTAPMVVLGCILMRACHLDTCPVGIATQNPALRDKFVGKAEHVVNYMRFVAEEMREIMAQLGVRTLDELIGRTDLLTLSPKKADHPKADQLDFEPLLFTADADWLEAERKEVNVFDEQHMDTFQLIPQLEDALEYEKPLQLDLPIENTNRTVGTTLGYEISRRYGEEGLKEDTIDLRFTGSAGQSFGAFVPRGVTMRVKGDGNDYTGKGLSGGKLIFRPNLPSALHRMEEVIIGNVALFGATSGEAYINGGAGERFAVRNSGAHAVVEGVGDNGCEYMTGGRVVVLGSIGKNFAAGMSGGIAYIWANDIKEVKKKCNKELVLFEKLDDREEQNAVKEMLLKHVQYTGSKRAKYLLNHWDAAVRQFVKIIPEEYKSMLARDKDSSHEKVVQ</sequence>
<dbReference type="Gene3D" id="3.60.20.10">
    <property type="entry name" value="Glutamine Phosphoribosylpyrophosphate, subunit 1, domain 1"/>
    <property type="match status" value="1"/>
</dbReference>
<dbReference type="NCBIfam" id="NF008730">
    <property type="entry name" value="PRK11750.1"/>
    <property type="match status" value="1"/>
</dbReference>
<keyword evidence="9" id="KW-0560">Oxidoreductase</keyword>
<dbReference type="CDD" id="cd00982">
    <property type="entry name" value="gltB_C"/>
    <property type="match status" value="1"/>
</dbReference>
<keyword evidence="4" id="KW-0028">Amino-acid biosynthesis</keyword>
<dbReference type="InterPro" id="IPR006982">
    <property type="entry name" value="Glu_synth_centr_N"/>
</dbReference>
<keyword evidence="6" id="KW-0288">FMN</keyword>
<evidence type="ECO:0000256" key="4">
    <source>
        <dbReference type="ARBA" id="ARBA00022605"/>
    </source>
</evidence>
<evidence type="ECO:0000256" key="1">
    <source>
        <dbReference type="ARBA" id="ARBA00001917"/>
    </source>
</evidence>
<dbReference type="SUPFAM" id="SSF56235">
    <property type="entry name" value="N-terminal nucleophile aminohydrolases (Ntn hydrolases)"/>
    <property type="match status" value="1"/>
</dbReference>
<reference evidence="17 18" key="1">
    <citation type="journal article" date="2019" name="Int. J. Syst. Evol. Microbiol.">
        <title>The Global Catalogue of Microorganisms (GCM) 10K type strain sequencing project: providing services to taxonomists for standard genome sequencing and annotation.</title>
        <authorList>
            <consortium name="The Broad Institute Genomics Platform"/>
            <consortium name="The Broad Institute Genome Sequencing Center for Infectious Disease"/>
            <person name="Wu L."/>
            <person name="Ma J."/>
        </authorList>
    </citation>
    <scope>NUCLEOTIDE SEQUENCE [LARGE SCALE GENOMIC DNA]</scope>
    <source>
        <strain evidence="17 18">JCM 12389</strain>
    </source>
</reference>
<evidence type="ECO:0000256" key="5">
    <source>
        <dbReference type="ARBA" id="ARBA00022630"/>
    </source>
</evidence>
<evidence type="ECO:0000256" key="8">
    <source>
        <dbReference type="ARBA" id="ARBA00022962"/>
    </source>
</evidence>
<keyword evidence="13" id="KW-0003">3Fe-4S</keyword>
<dbReference type="Proteomes" id="UP001500880">
    <property type="component" value="Unassembled WGS sequence"/>
</dbReference>
<proteinExistence type="inferred from homology"/>
<accession>A0ABN1BK80</accession>
<dbReference type="Gene3D" id="2.160.20.60">
    <property type="entry name" value="Glutamate synthase, alpha subunit, C-terminal domain"/>
    <property type="match status" value="1"/>
</dbReference>
<evidence type="ECO:0000313" key="18">
    <source>
        <dbReference type="Proteomes" id="UP001500880"/>
    </source>
</evidence>
<dbReference type="InterPro" id="IPR002932">
    <property type="entry name" value="Glu_synthdom"/>
</dbReference>
<evidence type="ECO:0000256" key="13">
    <source>
        <dbReference type="ARBA" id="ARBA00023291"/>
    </source>
</evidence>
<evidence type="ECO:0000256" key="14">
    <source>
        <dbReference type="ARBA" id="ARBA00029440"/>
    </source>
</evidence>
<evidence type="ECO:0000256" key="11">
    <source>
        <dbReference type="ARBA" id="ARBA00023014"/>
    </source>
</evidence>
<dbReference type="CDD" id="cd00713">
    <property type="entry name" value="GltS"/>
    <property type="match status" value="1"/>
</dbReference>
<evidence type="ECO:0000256" key="9">
    <source>
        <dbReference type="ARBA" id="ARBA00023002"/>
    </source>
</evidence>
<evidence type="ECO:0000256" key="15">
    <source>
        <dbReference type="SAM" id="MobiDB-lite"/>
    </source>
</evidence>
<dbReference type="SUPFAM" id="SSF69336">
    <property type="entry name" value="Alpha subunit of glutamate synthase, C-terminal domain"/>
    <property type="match status" value="1"/>
</dbReference>
<dbReference type="PANTHER" id="PTHR11938:SF133">
    <property type="entry name" value="GLUTAMATE SYNTHASE (NADH)"/>
    <property type="match status" value="1"/>
</dbReference>
<evidence type="ECO:0000256" key="3">
    <source>
        <dbReference type="ARBA" id="ARBA00009716"/>
    </source>
</evidence>
<dbReference type="EMBL" id="BAAADO010000006">
    <property type="protein sequence ID" value="GAA0499449.1"/>
    <property type="molecule type" value="Genomic_DNA"/>
</dbReference>
<dbReference type="InterPro" id="IPR013785">
    <property type="entry name" value="Aldolase_TIM"/>
</dbReference>
<comment type="similarity">
    <text evidence="3">Belongs to the glutamate synthase family.</text>
</comment>
<keyword evidence="12" id="KW-0314">Glutamate biosynthesis</keyword>
<dbReference type="Pfam" id="PF00310">
    <property type="entry name" value="GATase_2"/>
    <property type="match status" value="1"/>
</dbReference>
<dbReference type="InterPro" id="IPR050711">
    <property type="entry name" value="ET-N_metabolism_enzyme"/>
</dbReference>
<comment type="cofactor">
    <cofactor evidence="1">
        <name>FMN</name>
        <dbReference type="ChEBI" id="CHEBI:58210"/>
    </cofactor>
</comment>
<name>A0ABN1BK80_9BACI</name>
<keyword evidence="10" id="KW-0408">Iron</keyword>
<organism evidence="17 18">
    <name type="scientific">Salinibacillus aidingensis</name>
    <dbReference type="NCBI Taxonomy" id="237684"/>
    <lineage>
        <taxon>Bacteria</taxon>
        <taxon>Bacillati</taxon>
        <taxon>Bacillota</taxon>
        <taxon>Bacilli</taxon>
        <taxon>Bacillales</taxon>
        <taxon>Bacillaceae</taxon>
        <taxon>Salinibacillus</taxon>
    </lineage>
</organism>
<dbReference type="SUPFAM" id="SSF51395">
    <property type="entry name" value="FMN-linked oxidoreductases"/>
    <property type="match status" value="1"/>
</dbReference>
<feature type="domain" description="Glutamine amidotransferase type-2" evidence="16">
    <location>
        <begin position="22"/>
        <end position="418"/>
    </location>
</feature>
<feature type="compositionally biased region" description="Basic and acidic residues" evidence="15">
    <location>
        <begin position="912"/>
        <end position="922"/>
    </location>
</feature>
<evidence type="ECO:0000256" key="2">
    <source>
        <dbReference type="ARBA" id="ARBA00001927"/>
    </source>
</evidence>
<keyword evidence="5" id="KW-0285">Flavoprotein</keyword>
<gene>
    <name evidence="17" type="primary">gltB</name>
    <name evidence="17" type="ORF">GCM10008986_28270</name>
</gene>
<evidence type="ECO:0000259" key="16">
    <source>
        <dbReference type="PROSITE" id="PS51278"/>
    </source>
</evidence>
<dbReference type="InterPro" id="IPR036485">
    <property type="entry name" value="Glu_synth_asu_C_sf"/>
</dbReference>
<evidence type="ECO:0000256" key="6">
    <source>
        <dbReference type="ARBA" id="ARBA00022643"/>
    </source>
</evidence>
<keyword evidence="11" id="KW-0411">Iron-sulfur</keyword>
<dbReference type="CDD" id="cd02808">
    <property type="entry name" value="GltS_FMN"/>
    <property type="match status" value="1"/>
</dbReference>
<dbReference type="PROSITE" id="PS51278">
    <property type="entry name" value="GATASE_TYPE_2"/>
    <property type="match status" value="1"/>
</dbReference>
<keyword evidence="8" id="KW-0315">Glutamine amidotransferase</keyword>
<evidence type="ECO:0000256" key="10">
    <source>
        <dbReference type="ARBA" id="ARBA00023004"/>
    </source>
</evidence>
<dbReference type="Gene3D" id="3.20.20.70">
    <property type="entry name" value="Aldolase class I"/>
    <property type="match status" value="2"/>
</dbReference>
<dbReference type="Pfam" id="PF01645">
    <property type="entry name" value="Glu_synthase"/>
    <property type="match status" value="1"/>
</dbReference>
<comment type="pathway">
    <text evidence="14">Amino-acid biosynthesis.</text>
</comment>